<evidence type="ECO:0000313" key="3">
    <source>
        <dbReference type="Proteomes" id="UP000789759"/>
    </source>
</evidence>
<keyword evidence="1" id="KW-0472">Membrane</keyword>
<dbReference type="AlphaFoldDB" id="A0A9N8WA67"/>
<dbReference type="SUPFAM" id="SSF56112">
    <property type="entry name" value="Protein kinase-like (PK-like)"/>
    <property type="match status" value="1"/>
</dbReference>
<dbReference type="Proteomes" id="UP000789759">
    <property type="component" value="Unassembled WGS sequence"/>
</dbReference>
<comment type="caution">
    <text evidence="2">The sequence shown here is derived from an EMBL/GenBank/DDBJ whole genome shotgun (WGS) entry which is preliminary data.</text>
</comment>
<dbReference type="InterPro" id="IPR011009">
    <property type="entry name" value="Kinase-like_dom_sf"/>
</dbReference>
<dbReference type="Gene3D" id="1.10.510.10">
    <property type="entry name" value="Transferase(Phosphotransferase) domain 1"/>
    <property type="match status" value="1"/>
</dbReference>
<evidence type="ECO:0000313" key="2">
    <source>
        <dbReference type="EMBL" id="CAG8479595.1"/>
    </source>
</evidence>
<keyword evidence="3" id="KW-1185">Reference proteome</keyword>
<dbReference type="EMBL" id="CAJVQA010000534">
    <property type="protein sequence ID" value="CAG8479595.1"/>
    <property type="molecule type" value="Genomic_DNA"/>
</dbReference>
<gene>
    <name evidence="2" type="ORF">CPELLU_LOCUS1456</name>
</gene>
<keyword evidence="1" id="KW-0812">Transmembrane</keyword>
<keyword evidence="1" id="KW-1133">Transmembrane helix</keyword>
<accession>A0A9N8WA67</accession>
<evidence type="ECO:0000256" key="1">
    <source>
        <dbReference type="SAM" id="Phobius"/>
    </source>
</evidence>
<reference evidence="2" key="1">
    <citation type="submission" date="2021-06" db="EMBL/GenBank/DDBJ databases">
        <authorList>
            <person name="Kallberg Y."/>
            <person name="Tangrot J."/>
            <person name="Rosling A."/>
        </authorList>
    </citation>
    <scope>NUCLEOTIDE SEQUENCE</scope>
    <source>
        <strain evidence="2">FL966</strain>
    </source>
</reference>
<proteinExistence type="predicted"/>
<sequence>MISPLDIWVLPIRVGFLSLYLYIFPVILKEVAYILSLFMTPFMLQLSYLVGYYIFFASIICILDIQDKMINTVTLLQVLQVYRLRTKEQGIYEYIINYIDKVKASNIKTPPTCLCPNSKDVISSNGWCESCGTGMVPGVILPPWTSGHPEINKIIFNSQFESKHMFDHIEWINYDRFRDINEIKKNRFDCVYSALWIDGPMPLFGMARNGAQNVIIKSLGRTPSDLTPEFLREPPFHGSPLTTSLALDICGGERPKIDPSGTPKCYVDLMKKCWDSDPAKRPNINEIHEILMDWYFLIKNYDDFKIAENEIDSKDFGTNPMTFETLEDEDAYYSQFIDLDAISKEEPFEVLDDGISPKSHKSGHSSW</sequence>
<protein>
    <submittedName>
        <fullName evidence="2">23815_t:CDS:1</fullName>
    </submittedName>
</protein>
<organism evidence="2 3">
    <name type="scientific">Cetraspora pellucida</name>
    <dbReference type="NCBI Taxonomy" id="1433469"/>
    <lineage>
        <taxon>Eukaryota</taxon>
        <taxon>Fungi</taxon>
        <taxon>Fungi incertae sedis</taxon>
        <taxon>Mucoromycota</taxon>
        <taxon>Glomeromycotina</taxon>
        <taxon>Glomeromycetes</taxon>
        <taxon>Diversisporales</taxon>
        <taxon>Gigasporaceae</taxon>
        <taxon>Cetraspora</taxon>
    </lineage>
</organism>
<feature type="transmembrane region" description="Helical" evidence="1">
    <location>
        <begin position="7"/>
        <end position="28"/>
    </location>
</feature>
<name>A0A9N8WA67_9GLOM</name>
<dbReference type="OrthoDB" id="547665at2759"/>
<feature type="transmembrane region" description="Helical" evidence="1">
    <location>
        <begin position="48"/>
        <end position="65"/>
    </location>
</feature>